<feature type="compositionally biased region" description="Acidic residues" evidence="3">
    <location>
        <begin position="577"/>
        <end position="604"/>
    </location>
</feature>
<dbReference type="CDD" id="cd23837">
    <property type="entry name" value="UBCc_UBE2O"/>
    <property type="match status" value="1"/>
</dbReference>
<reference evidence="5 6" key="1">
    <citation type="journal article" date="2020" name="ISME J.">
        <title>Uncovering the hidden diversity of litter-decomposition mechanisms in mushroom-forming fungi.</title>
        <authorList>
            <person name="Floudas D."/>
            <person name="Bentzer J."/>
            <person name="Ahren D."/>
            <person name="Johansson T."/>
            <person name="Persson P."/>
            <person name="Tunlid A."/>
        </authorList>
    </citation>
    <scope>NUCLEOTIDE SEQUENCE [LARGE SCALE GENOMIC DNA]</scope>
    <source>
        <strain evidence="5 6">CBS 101986</strain>
    </source>
</reference>
<keyword evidence="6" id="KW-1185">Reference proteome</keyword>
<dbReference type="InterPro" id="IPR016135">
    <property type="entry name" value="UBQ-conjugating_enzyme/RWD"/>
</dbReference>
<dbReference type="AlphaFoldDB" id="A0A8H5AX67"/>
<evidence type="ECO:0000256" key="3">
    <source>
        <dbReference type="SAM" id="MobiDB-lite"/>
    </source>
</evidence>
<dbReference type="PANTHER" id="PTHR46116">
    <property type="entry name" value="(E3-INDEPENDENT) E2 UBIQUITIN-CONJUGATING ENZYME"/>
    <property type="match status" value="1"/>
</dbReference>
<dbReference type="Gene3D" id="3.10.110.10">
    <property type="entry name" value="Ubiquitin Conjugating Enzyme"/>
    <property type="match status" value="1"/>
</dbReference>
<feature type="domain" description="UBC core" evidence="4">
    <location>
        <begin position="685"/>
        <end position="848"/>
    </location>
</feature>
<dbReference type="OrthoDB" id="1926878at2759"/>
<sequence length="930" mass="104185">MSKTAANVTSESSAKSKLFNQDIVQILSSPEQFGVVLRCWHDAEDAPPPVPPTDPLMRPLAYGEVGVTYLSRDMAGQREIFHERDLQLVDRILQPGDYCKRSIDDVQSGVVLNFKTKARIVHAISGEEVPGWYTRDDMEDRVYADTGDYVMYDDWIGQIIEVFDESLVERANGQLIRLRELGGRMAVGQKGTDITEPFLHDPLCPSAASKKNKSIETVLDVKHNVYAVAWLALNQSLDPTVAETKSRPKRFWFGEDLSKLMLITDRVDLELRVGDIVKLKNKEGVPVTHHGVKDEEPGTISIDAMWVTETESHIDVLWQDGTRETLKSVELIPYLNPDEYDCWPGDQLLWKNEDETNPAIVQSVNAVDRTAQILLSESGKVELAPLLELDAHGTSDNDAQNDVPSGGLGVRVGDFVFIHTLGTDNGLKPPKVPRIGELEPWVREHPFTDGKFGGWRREMQAIGAAQRQEMQDKIKQRRANLDNGLTWCGEVTELCLDGNVKVTHADTSVGIYPLNRLTRLYDGIEQLEDEAWDAGTEVYSDDETDQMWTMDGDGHWTEHVQDGDWEDVSSNMGSAHEEEDADVEMTDDGEQGELSEDDSEDEFMEVEEHLWPDDEQATQPAVAEPQPEMDIAAPSGVLPTSVPSPVKNEVSQSADTEEASNFEIIPSAPPDHAFFSTPPGQPSKQFLGRLSKEYRVLRSSLPDSILVRAFEDRTDLLRCMIIGPENTPYQDAPFVIDWMLDSDFPNSPPRAHFLSWTNGNGRVNPNLYEEGKVCLSILGTWSGDKNEIWSAARSSLLQAFVSIQGLVLVKEPWFCEPAYEKLRGTQEGTVNSRLYSEKAYVLSRGFVRRALEIPLGGLEEEVKNLYYKKGLLQKVLKDAEQLIDKSKQEAQPDTDDYDLAVPRLTGGGMITLERTLVKLRILLQNYISKA</sequence>
<gene>
    <name evidence="5" type="ORF">D9619_002880</name>
</gene>
<dbReference type="GO" id="GO:0061631">
    <property type="term" value="F:ubiquitin conjugating enzyme activity"/>
    <property type="evidence" value="ECO:0007669"/>
    <property type="project" value="TreeGrafter"/>
</dbReference>
<name>A0A8H5AX67_9AGAR</name>
<evidence type="ECO:0000259" key="4">
    <source>
        <dbReference type="PROSITE" id="PS50127"/>
    </source>
</evidence>
<dbReference type="InterPro" id="IPR000608">
    <property type="entry name" value="UBC"/>
</dbReference>
<dbReference type="PROSITE" id="PS50127">
    <property type="entry name" value="UBC_2"/>
    <property type="match status" value="1"/>
</dbReference>
<protein>
    <recommendedName>
        <fullName evidence="4">UBC core domain-containing protein</fullName>
    </recommendedName>
</protein>
<evidence type="ECO:0000256" key="2">
    <source>
        <dbReference type="ARBA" id="ARBA00022786"/>
    </source>
</evidence>
<comment type="caution">
    <text evidence="5">The sequence shown here is derived from an EMBL/GenBank/DDBJ whole genome shotgun (WGS) entry which is preliminary data.</text>
</comment>
<feature type="region of interest" description="Disordered" evidence="3">
    <location>
        <begin position="560"/>
        <end position="604"/>
    </location>
</feature>
<dbReference type="EMBL" id="JAACJJ010000056">
    <property type="protein sequence ID" value="KAF5312218.1"/>
    <property type="molecule type" value="Genomic_DNA"/>
</dbReference>
<dbReference type="SUPFAM" id="SSF54495">
    <property type="entry name" value="UBC-like"/>
    <property type="match status" value="1"/>
</dbReference>
<dbReference type="PANTHER" id="PTHR46116:SF15">
    <property type="entry name" value="(E3-INDEPENDENT) E2 UBIQUITIN-CONJUGATING ENZYME"/>
    <property type="match status" value="1"/>
</dbReference>
<keyword evidence="1" id="KW-0808">Transferase</keyword>
<accession>A0A8H5AX67</accession>
<dbReference type="Pfam" id="PF00179">
    <property type="entry name" value="UQ_con"/>
    <property type="match status" value="1"/>
</dbReference>
<dbReference type="SMART" id="SM00212">
    <property type="entry name" value="UBCc"/>
    <property type="match status" value="1"/>
</dbReference>
<evidence type="ECO:0000256" key="1">
    <source>
        <dbReference type="ARBA" id="ARBA00022679"/>
    </source>
</evidence>
<evidence type="ECO:0000313" key="6">
    <source>
        <dbReference type="Proteomes" id="UP000567179"/>
    </source>
</evidence>
<evidence type="ECO:0000313" key="5">
    <source>
        <dbReference type="EMBL" id="KAF5312218.1"/>
    </source>
</evidence>
<organism evidence="5 6">
    <name type="scientific">Psilocybe cf. subviscida</name>
    <dbReference type="NCBI Taxonomy" id="2480587"/>
    <lineage>
        <taxon>Eukaryota</taxon>
        <taxon>Fungi</taxon>
        <taxon>Dikarya</taxon>
        <taxon>Basidiomycota</taxon>
        <taxon>Agaricomycotina</taxon>
        <taxon>Agaricomycetes</taxon>
        <taxon>Agaricomycetidae</taxon>
        <taxon>Agaricales</taxon>
        <taxon>Agaricineae</taxon>
        <taxon>Strophariaceae</taxon>
        <taxon>Psilocybe</taxon>
    </lineage>
</organism>
<dbReference type="Proteomes" id="UP000567179">
    <property type="component" value="Unassembled WGS sequence"/>
</dbReference>
<keyword evidence="2" id="KW-0833">Ubl conjugation pathway</keyword>
<proteinExistence type="predicted"/>